<dbReference type="InterPro" id="IPR029063">
    <property type="entry name" value="SAM-dependent_MTases_sf"/>
</dbReference>
<dbReference type="PANTHER" id="PTHR43861:SF1">
    <property type="entry name" value="TRANS-ACONITATE 2-METHYLTRANSFERASE"/>
    <property type="match status" value="1"/>
</dbReference>
<dbReference type="PANTHER" id="PTHR43861">
    <property type="entry name" value="TRANS-ACONITATE 2-METHYLTRANSFERASE-RELATED"/>
    <property type="match status" value="1"/>
</dbReference>
<dbReference type="Gene3D" id="3.40.50.150">
    <property type="entry name" value="Vaccinia Virus protein VP39"/>
    <property type="match status" value="1"/>
</dbReference>
<comment type="caution">
    <text evidence="4">The sequence shown here is derived from an EMBL/GenBank/DDBJ whole genome shotgun (WGS) entry which is preliminary data.</text>
</comment>
<evidence type="ECO:0000256" key="1">
    <source>
        <dbReference type="ARBA" id="ARBA00022603"/>
    </source>
</evidence>
<gene>
    <name evidence="4" type="ORF">ACFPET_21370</name>
</gene>
<dbReference type="RefSeq" id="WP_380625045.1">
    <property type="nucleotide sequence ID" value="NZ_JBHSDK010000058.1"/>
</dbReference>
<dbReference type="SUPFAM" id="SSF53335">
    <property type="entry name" value="S-adenosyl-L-methionine-dependent methyltransferases"/>
    <property type="match status" value="1"/>
</dbReference>
<feature type="domain" description="Methyltransferase" evidence="3">
    <location>
        <begin position="36"/>
        <end position="129"/>
    </location>
</feature>
<proteinExistence type="predicted"/>
<evidence type="ECO:0000313" key="4">
    <source>
        <dbReference type="EMBL" id="MFC4337749.1"/>
    </source>
</evidence>
<sequence length="246" mass="27178">MDEPIAYAHLTYNSPIAPWRAERLIARLAARRPARILDLGCGWGSLLLGVLAASPEAGAVGVDLDGDLLRRARKAAEAEGLTARVEFAERDASTWDEPADLVLCVGASHIWGDSGSAVRALRPLVKPGGFLLFGDMVWERTPTDADLSRLWEGASRDELPTLAALSESVVDAGFRPLGIETVERGEMDDFESGFLADWEEFLLRHPDSPKAEHYRRMADEHRRTWLEGHRNLAGFAYLVAGRPHER</sequence>
<accession>A0ABV8U3R9</accession>
<organism evidence="4 5">
    <name type="scientific">Salininema proteolyticum</name>
    <dbReference type="NCBI Taxonomy" id="1607685"/>
    <lineage>
        <taxon>Bacteria</taxon>
        <taxon>Bacillati</taxon>
        <taxon>Actinomycetota</taxon>
        <taxon>Actinomycetes</taxon>
        <taxon>Glycomycetales</taxon>
        <taxon>Glycomycetaceae</taxon>
        <taxon>Salininema</taxon>
    </lineage>
</organism>
<evidence type="ECO:0000259" key="3">
    <source>
        <dbReference type="Pfam" id="PF13649"/>
    </source>
</evidence>
<dbReference type="GO" id="GO:0008168">
    <property type="term" value="F:methyltransferase activity"/>
    <property type="evidence" value="ECO:0007669"/>
    <property type="project" value="UniProtKB-KW"/>
</dbReference>
<keyword evidence="5" id="KW-1185">Reference proteome</keyword>
<keyword evidence="2 4" id="KW-0808">Transferase</keyword>
<name>A0ABV8U3R9_9ACTN</name>
<dbReference type="GO" id="GO:0032259">
    <property type="term" value="P:methylation"/>
    <property type="evidence" value="ECO:0007669"/>
    <property type="project" value="UniProtKB-KW"/>
</dbReference>
<dbReference type="CDD" id="cd02440">
    <property type="entry name" value="AdoMet_MTases"/>
    <property type="match status" value="1"/>
</dbReference>
<dbReference type="EMBL" id="JBHSDK010000058">
    <property type="protein sequence ID" value="MFC4337749.1"/>
    <property type="molecule type" value="Genomic_DNA"/>
</dbReference>
<reference evidence="5" key="1">
    <citation type="journal article" date="2019" name="Int. J. Syst. Evol. Microbiol.">
        <title>The Global Catalogue of Microorganisms (GCM) 10K type strain sequencing project: providing services to taxonomists for standard genome sequencing and annotation.</title>
        <authorList>
            <consortium name="The Broad Institute Genomics Platform"/>
            <consortium name="The Broad Institute Genome Sequencing Center for Infectious Disease"/>
            <person name="Wu L."/>
            <person name="Ma J."/>
        </authorList>
    </citation>
    <scope>NUCLEOTIDE SEQUENCE [LARGE SCALE GENOMIC DNA]</scope>
    <source>
        <strain evidence="5">IBRC-M 10908</strain>
    </source>
</reference>
<evidence type="ECO:0000313" key="5">
    <source>
        <dbReference type="Proteomes" id="UP001595823"/>
    </source>
</evidence>
<dbReference type="Pfam" id="PF13649">
    <property type="entry name" value="Methyltransf_25"/>
    <property type="match status" value="1"/>
</dbReference>
<dbReference type="EC" id="2.1.1.-" evidence="4"/>
<dbReference type="Proteomes" id="UP001595823">
    <property type="component" value="Unassembled WGS sequence"/>
</dbReference>
<dbReference type="InterPro" id="IPR041698">
    <property type="entry name" value="Methyltransf_25"/>
</dbReference>
<protein>
    <submittedName>
        <fullName evidence="4">SAM-dependent methyltransferase</fullName>
        <ecNumber evidence="4">2.1.1.-</ecNumber>
    </submittedName>
</protein>
<evidence type="ECO:0000256" key="2">
    <source>
        <dbReference type="ARBA" id="ARBA00022679"/>
    </source>
</evidence>
<keyword evidence="1 4" id="KW-0489">Methyltransferase</keyword>